<feature type="transmembrane region" description="Helical" evidence="9">
    <location>
        <begin position="381"/>
        <end position="401"/>
    </location>
</feature>
<dbReference type="Proteomes" id="UP000320762">
    <property type="component" value="Unassembled WGS sequence"/>
</dbReference>
<evidence type="ECO:0000313" key="12">
    <source>
        <dbReference type="Proteomes" id="UP000320762"/>
    </source>
</evidence>
<dbReference type="PANTHER" id="PTHR11814">
    <property type="entry name" value="SULFATE TRANSPORTER"/>
    <property type="match status" value="1"/>
</dbReference>
<dbReference type="InterPro" id="IPR001902">
    <property type="entry name" value="SLC26A/SulP_fam"/>
</dbReference>
<comment type="caution">
    <text evidence="11">The sequence shown here is derived from an EMBL/GenBank/DDBJ whole genome shotgun (WGS) entry which is preliminary data.</text>
</comment>
<dbReference type="OrthoDB" id="288203at2759"/>
<dbReference type="FunFam" id="3.30.750.24:FF:000046">
    <property type="entry name" value="Solute carrier family 26 (Sodium-independent sulfate anion transporter), member 11"/>
    <property type="match status" value="1"/>
</dbReference>
<evidence type="ECO:0000256" key="2">
    <source>
        <dbReference type="ARBA" id="ARBA00008692"/>
    </source>
</evidence>
<name>A0A550BWD7_9AGAR</name>
<evidence type="ECO:0000259" key="10">
    <source>
        <dbReference type="PROSITE" id="PS50801"/>
    </source>
</evidence>
<keyword evidence="5 9" id="KW-1133">Transmembrane helix</keyword>
<dbReference type="AlphaFoldDB" id="A0A550BWD7"/>
<evidence type="ECO:0000256" key="1">
    <source>
        <dbReference type="ARBA" id="ARBA00004141"/>
    </source>
</evidence>
<evidence type="ECO:0000256" key="7">
    <source>
        <dbReference type="ARBA" id="ARBA00054315"/>
    </source>
</evidence>
<evidence type="ECO:0000256" key="5">
    <source>
        <dbReference type="ARBA" id="ARBA00022989"/>
    </source>
</evidence>
<keyword evidence="6 9" id="KW-0472">Membrane</keyword>
<feature type="transmembrane region" description="Helical" evidence="9">
    <location>
        <begin position="140"/>
        <end position="161"/>
    </location>
</feature>
<feature type="transmembrane region" description="Helical" evidence="9">
    <location>
        <begin position="222"/>
        <end position="239"/>
    </location>
</feature>
<comment type="function">
    <text evidence="7">High affinity uptake of sulfate into the cell.</text>
</comment>
<dbReference type="InterPro" id="IPR036513">
    <property type="entry name" value="STAS_dom_sf"/>
</dbReference>
<dbReference type="PROSITE" id="PS01130">
    <property type="entry name" value="SLC26A"/>
    <property type="match status" value="1"/>
</dbReference>
<evidence type="ECO:0000256" key="9">
    <source>
        <dbReference type="SAM" id="Phobius"/>
    </source>
</evidence>
<dbReference type="GO" id="GO:1902434">
    <property type="term" value="P:sulfate import across plasma membrane"/>
    <property type="evidence" value="ECO:0007669"/>
    <property type="project" value="UniProtKB-ARBA"/>
</dbReference>
<keyword evidence="12" id="KW-1185">Reference proteome</keyword>
<dbReference type="GO" id="GO:0016020">
    <property type="term" value="C:membrane"/>
    <property type="evidence" value="ECO:0007669"/>
    <property type="project" value="UniProtKB-SubCell"/>
</dbReference>
<comment type="similarity">
    <text evidence="2">Belongs to the SLC26A/SulP transporter (TC 2.A.53) family.</text>
</comment>
<dbReference type="PROSITE" id="PS50801">
    <property type="entry name" value="STAS"/>
    <property type="match status" value="1"/>
</dbReference>
<dbReference type="NCBIfam" id="TIGR00815">
    <property type="entry name" value="sulP"/>
    <property type="match status" value="1"/>
</dbReference>
<dbReference type="STRING" id="97359.A0A550BWD7"/>
<protein>
    <submittedName>
        <fullName evidence="11">Sulfate transporter family-domain-containing protein</fullName>
    </submittedName>
</protein>
<feature type="transmembrane region" description="Helical" evidence="9">
    <location>
        <begin position="88"/>
        <end position="104"/>
    </location>
</feature>
<evidence type="ECO:0000256" key="6">
    <source>
        <dbReference type="ARBA" id="ARBA00023136"/>
    </source>
</evidence>
<feature type="transmembrane region" description="Helical" evidence="9">
    <location>
        <begin position="407"/>
        <end position="427"/>
    </location>
</feature>
<dbReference type="Pfam" id="PF00916">
    <property type="entry name" value="Sulfate_transp"/>
    <property type="match status" value="1"/>
</dbReference>
<keyword evidence="3" id="KW-0813">Transport</keyword>
<accession>A0A550BWD7</accession>
<organism evidence="11 12">
    <name type="scientific">Schizophyllum amplum</name>
    <dbReference type="NCBI Taxonomy" id="97359"/>
    <lineage>
        <taxon>Eukaryota</taxon>
        <taxon>Fungi</taxon>
        <taxon>Dikarya</taxon>
        <taxon>Basidiomycota</taxon>
        <taxon>Agaricomycotina</taxon>
        <taxon>Agaricomycetes</taxon>
        <taxon>Agaricomycetidae</taxon>
        <taxon>Agaricales</taxon>
        <taxon>Schizophyllaceae</taxon>
        <taxon>Schizophyllum</taxon>
    </lineage>
</organism>
<dbReference type="GO" id="GO:0008271">
    <property type="term" value="F:secondary active sulfate transmembrane transporter activity"/>
    <property type="evidence" value="ECO:0007669"/>
    <property type="project" value="InterPro"/>
</dbReference>
<feature type="transmembrane region" description="Helical" evidence="9">
    <location>
        <begin position="439"/>
        <end position="456"/>
    </location>
</feature>
<dbReference type="EMBL" id="VDMD01000057">
    <property type="protein sequence ID" value="TRM56858.1"/>
    <property type="molecule type" value="Genomic_DNA"/>
</dbReference>
<evidence type="ECO:0000256" key="8">
    <source>
        <dbReference type="SAM" id="MobiDB-lite"/>
    </source>
</evidence>
<evidence type="ECO:0000256" key="3">
    <source>
        <dbReference type="ARBA" id="ARBA00022448"/>
    </source>
</evidence>
<dbReference type="InterPro" id="IPR018045">
    <property type="entry name" value="S04_transporter_CS"/>
</dbReference>
<evidence type="ECO:0000313" key="11">
    <source>
        <dbReference type="EMBL" id="TRM56858.1"/>
    </source>
</evidence>
<dbReference type="InterPro" id="IPR002645">
    <property type="entry name" value="STAS_dom"/>
</dbReference>
<proteinExistence type="inferred from homology"/>
<evidence type="ECO:0000256" key="4">
    <source>
        <dbReference type="ARBA" id="ARBA00022692"/>
    </source>
</evidence>
<dbReference type="Gene3D" id="3.30.750.24">
    <property type="entry name" value="STAS domain"/>
    <property type="match status" value="1"/>
</dbReference>
<comment type="subcellular location">
    <subcellularLocation>
        <location evidence="1">Membrane</location>
        <topology evidence="1">Multi-pass membrane protein</topology>
    </subcellularLocation>
</comment>
<reference evidence="11 12" key="1">
    <citation type="journal article" date="2019" name="New Phytol.">
        <title>Comparative genomics reveals unique wood-decay strategies and fruiting body development in the Schizophyllaceae.</title>
        <authorList>
            <person name="Almasi E."/>
            <person name="Sahu N."/>
            <person name="Krizsan K."/>
            <person name="Balint B."/>
            <person name="Kovacs G.M."/>
            <person name="Kiss B."/>
            <person name="Cseklye J."/>
            <person name="Drula E."/>
            <person name="Henrissat B."/>
            <person name="Nagy I."/>
            <person name="Chovatia M."/>
            <person name="Adam C."/>
            <person name="LaButti K."/>
            <person name="Lipzen A."/>
            <person name="Riley R."/>
            <person name="Grigoriev I.V."/>
            <person name="Nagy L.G."/>
        </authorList>
    </citation>
    <scope>NUCLEOTIDE SEQUENCE [LARGE SCALE GENOMIC DNA]</scope>
    <source>
        <strain evidence="11 12">NL-1724</strain>
    </source>
</reference>
<keyword evidence="4 9" id="KW-0812">Transmembrane</keyword>
<gene>
    <name evidence="11" type="ORF">BD626DRAFT_575129</name>
</gene>
<dbReference type="CDD" id="cd07042">
    <property type="entry name" value="STAS_SulP_like_sulfate_transporter"/>
    <property type="match status" value="1"/>
</dbReference>
<sequence>MPSTESAKKFGKRVIAYPEETVPVISTTDWFRERSFDPRVALVPIFGWISRYNLGWLSGDVIAGLTVGMVLVPQGMSYAQIATLSPEYGLYSSFVGVLIYCLFATSKDVSIGPVAVMSLTVSQIINSVESAHPGQWEAPLIATTVAFVCGFIVLGIGLLRLGWIVDFIPAPAISGFMTGSAISIVAGQVPGLMGISGFDTRESTYKVIINTLKHLPSTSMDAAFGLPALVFLYGFRIICDKLSKRYPKHSRLLFFASVLRNAVTILVLTIAAWLYCRHNKDAAGSYPIKILKDVPSGFQHIGQPVIDKDLISALAGELPVATIILLLEHIAISKSFGRVNGYKINPNQELIAIGVTNLVGSCFNAYPATGSFSRSALKSKCGVRTPAAGIITAVVVLVALYGLTPAFFWIPSAALSAVIIHAVADLVASPAQVYSYWRVAPLEFVIWLAAVLITIFTTIENGIYASICASLALLLIRVAHPRGKFLGKVVLRRGGAGGGGALPSPGKSFSSSQTASVRSGYDGEYEREVFVPLASGSQTVDVIPPAPGVVIYRFEESYLYPNSAVMNERIVDYVRAHTRRGKDLSTVSMADRPWNDPGTRKGSSAEEEQRRNEALPLLRAVVLDFSSISHIDTTAVQSLIDTRNEIERWTDAPVEFHFASILSPWIRRALVAGGFGFVANAHDAGRSHEVAPVVPYRDGLREGDPETSPQLHHDLESRLHHDLESRLHHDRESRLHHDLESRGADIVEQAREQTRERLVSHTDLKRVDLKTARVDLKTAGVDLKTASVDLKTAGVDLKTAGVDLKTTGVVTEMEVTPLITEETPFFHLDLQEAVRAAEGGLQVRRVPSYR</sequence>
<feature type="region of interest" description="Disordered" evidence="8">
    <location>
        <begin position="588"/>
        <end position="610"/>
    </location>
</feature>
<feature type="transmembrane region" description="Helical" evidence="9">
    <location>
        <begin position="173"/>
        <end position="195"/>
    </location>
</feature>
<dbReference type="InterPro" id="IPR011547">
    <property type="entry name" value="SLC26A/SulP_dom"/>
</dbReference>
<feature type="transmembrane region" description="Helical" evidence="9">
    <location>
        <begin position="251"/>
        <end position="275"/>
    </location>
</feature>
<dbReference type="Pfam" id="PF01740">
    <property type="entry name" value="STAS"/>
    <property type="match status" value="1"/>
</dbReference>
<feature type="domain" description="STAS" evidence="10">
    <location>
        <begin position="547"/>
        <end position="675"/>
    </location>
</feature>